<dbReference type="AlphaFoldDB" id="A0A7J6X1D7"/>
<protein>
    <submittedName>
        <fullName evidence="1">Uncharacterized protein</fullName>
    </submittedName>
</protein>
<dbReference type="InterPro" id="IPR015955">
    <property type="entry name" value="Lactate_DH/Glyco_Ohase_4_C"/>
</dbReference>
<dbReference type="GO" id="GO:0016616">
    <property type="term" value="F:oxidoreductase activity, acting on the CH-OH group of donors, NAD or NADP as acceptor"/>
    <property type="evidence" value="ECO:0007669"/>
    <property type="project" value="InterPro"/>
</dbReference>
<dbReference type="EMBL" id="JABWDY010006630">
    <property type="protein sequence ID" value="KAF5203549.1"/>
    <property type="molecule type" value="Genomic_DNA"/>
</dbReference>
<accession>A0A7J6X1D7</accession>
<sequence>MLESLASISKAQRDDSTNLVVAYAIDSASTTFVPTFCILTVSFLLPHSLNLKMVLSLTTVAKLNVYECSFLLLELTEIPFFAFRIKLGKNGVEAIISADLQGFTKHEAKGL</sequence>
<dbReference type="Proteomes" id="UP000554482">
    <property type="component" value="Unassembled WGS sequence"/>
</dbReference>
<dbReference type="OrthoDB" id="1685274at2759"/>
<organism evidence="1 2">
    <name type="scientific">Thalictrum thalictroides</name>
    <name type="common">Rue-anemone</name>
    <name type="synonym">Anemone thalictroides</name>
    <dbReference type="NCBI Taxonomy" id="46969"/>
    <lineage>
        <taxon>Eukaryota</taxon>
        <taxon>Viridiplantae</taxon>
        <taxon>Streptophyta</taxon>
        <taxon>Embryophyta</taxon>
        <taxon>Tracheophyta</taxon>
        <taxon>Spermatophyta</taxon>
        <taxon>Magnoliopsida</taxon>
        <taxon>Ranunculales</taxon>
        <taxon>Ranunculaceae</taxon>
        <taxon>Thalictroideae</taxon>
        <taxon>Thalictrum</taxon>
    </lineage>
</organism>
<reference evidence="1 2" key="1">
    <citation type="submission" date="2020-06" db="EMBL/GenBank/DDBJ databases">
        <title>Transcriptomic and genomic resources for Thalictrum thalictroides and T. hernandezii: Facilitating candidate gene discovery in an emerging model plant lineage.</title>
        <authorList>
            <person name="Arias T."/>
            <person name="Riano-Pachon D.M."/>
            <person name="Di Stilio V.S."/>
        </authorList>
    </citation>
    <scope>NUCLEOTIDE SEQUENCE [LARGE SCALE GENOMIC DNA]</scope>
    <source>
        <strain evidence="2">cv. WT478/WT964</strain>
        <tissue evidence="1">Leaves</tissue>
    </source>
</reference>
<evidence type="ECO:0000313" key="1">
    <source>
        <dbReference type="EMBL" id="KAF5203549.1"/>
    </source>
</evidence>
<comment type="caution">
    <text evidence="1">The sequence shown here is derived from an EMBL/GenBank/DDBJ whole genome shotgun (WGS) entry which is preliminary data.</text>
</comment>
<proteinExistence type="predicted"/>
<name>A0A7J6X1D7_THATH</name>
<keyword evidence="2" id="KW-1185">Reference proteome</keyword>
<evidence type="ECO:0000313" key="2">
    <source>
        <dbReference type="Proteomes" id="UP000554482"/>
    </source>
</evidence>
<gene>
    <name evidence="1" type="ORF">FRX31_006861</name>
</gene>
<dbReference type="Gene3D" id="3.90.110.10">
    <property type="entry name" value="Lactate dehydrogenase/glycoside hydrolase, family 4, C-terminal"/>
    <property type="match status" value="1"/>
</dbReference>